<dbReference type="InterPro" id="IPR028976">
    <property type="entry name" value="CheC-like_sf"/>
</dbReference>
<evidence type="ECO:0000313" key="3">
    <source>
        <dbReference type="EMBL" id="QPJ66038.1"/>
    </source>
</evidence>
<sequence>MDSLKPQVTDIATMVWDTMFALTITPTPVPAKLEGDFRIGLIHITGEWNGSANINISGPLVERLAAIIFSTPEPTRDEIQDATGEIINMIGGNIKAILPEPNHLSVPDVIWEGESYSWPDNTITLDMGFACEGQPVQIQLRQTL</sequence>
<organism evidence="3 4">
    <name type="scientific">Candidatus Nitrohelix vancouverensis</name>
    <dbReference type="NCBI Taxonomy" id="2705534"/>
    <lineage>
        <taxon>Bacteria</taxon>
        <taxon>Pseudomonadati</taxon>
        <taxon>Nitrospinota/Tectimicrobiota group</taxon>
        <taxon>Nitrospinota</taxon>
        <taxon>Nitrospinia</taxon>
        <taxon>Nitrospinales</taxon>
        <taxon>Nitrospinaceae</taxon>
        <taxon>Candidatus Nitrohelix</taxon>
    </lineage>
</organism>
<dbReference type="EMBL" id="CP048620">
    <property type="protein sequence ID" value="QPJ66038.1"/>
    <property type="molecule type" value="Genomic_DNA"/>
</dbReference>
<dbReference type="AlphaFoldDB" id="A0A7T0C3Y4"/>
<dbReference type="GO" id="GO:0006935">
    <property type="term" value="P:chemotaxis"/>
    <property type="evidence" value="ECO:0007669"/>
    <property type="project" value="UniProtKB-KW"/>
</dbReference>
<gene>
    <name evidence="3" type="ORF">G3M78_11785</name>
</gene>
<reference evidence="4" key="1">
    <citation type="submission" date="2020-02" db="EMBL/GenBank/DDBJ databases">
        <title>Genomic and physiological characterization of two novel Nitrospinaceae genera.</title>
        <authorList>
            <person name="Mueller A.J."/>
            <person name="Jung M.-Y."/>
            <person name="Strachan C.R."/>
            <person name="Herbold C.W."/>
            <person name="Kirkegaard R.H."/>
            <person name="Daims H."/>
        </authorList>
    </citation>
    <scope>NUCLEOTIDE SEQUENCE [LARGE SCALE GENOMIC DNA]</scope>
</reference>
<accession>A0A7T0C3Y4</accession>
<dbReference type="SUPFAM" id="SSF103039">
    <property type="entry name" value="CheC-like"/>
    <property type="match status" value="1"/>
</dbReference>
<evidence type="ECO:0000256" key="1">
    <source>
        <dbReference type="ARBA" id="ARBA00022500"/>
    </source>
</evidence>
<dbReference type="Proteomes" id="UP000594464">
    <property type="component" value="Chromosome"/>
</dbReference>
<evidence type="ECO:0000313" key="4">
    <source>
        <dbReference type="Proteomes" id="UP000594464"/>
    </source>
</evidence>
<name>A0A7T0C3Y4_9BACT</name>
<keyword evidence="1" id="KW-0145">Chemotaxis</keyword>
<protein>
    <submittedName>
        <fullName evidence="3">Chemotaxis protein CheX</fullName>
    </submittedName>
</protein>
<feature type="domain" description="Chemotaxis phosphatase CheX-like" evidence="2">
    <location>
        <begin position="39"/>
        <end position="111"/>
    </location>
</feature>
<dbReference type="KEGG" id="nva:G3M78_11785"/>
<dbReference type="InterPro" id="IPR028051">
    <property type="entry name" value="CheX-like_dom"/>
</dbReference>
<evidence type="ECO:0000259" key="2">
    <source>
        <dbReference type="Pfam" id="PF13690"/>
    </source>
</evidence>
<proteinExistence type="predicted"/>
<dbReference type="Gene3D" id="3.40.1550.10">
    <property type="entry name" value="CheC-like"/>
    <property type="match status" value="1"/>
</dbReference>
<dbReference type="Pfam" id="PF13690">
    <property type="entry name" value="CheX"/>
    <property type="match status" value="1"/>
</dbReference>